<feature type="transmembrane region" description="Helical" evidence="2">
    <location>
        <begin position="116"/>
        <end position="140"/>
    </location>
</feature>
<evidence type="ECO:0000256" key="2">
    <source>
        <dbReference type="SAM" id="Phobius"/>
    </source>
</evidence>
<dbReference type="EMBL" id="GG666583">
    <property type="protein sequence ID" value="EEN52137.1"/>
    <property type="molecule type" value="Genomic_DNA"/>
</dbReference>
<keyword evidence="2" id="KW-0812">Transmembrane</keyword>
<protein>
    <submittedName>
        <fullName evidence="3">Uncharacterized protein</fullName>
    </submittedName>
</protein>
<name>C3Z5M4_BRAFL</name>
<dbReference type="InParanoid" id="C3Z5M4"/>
<accession>C3Z5M4</accession>
<gene>
    <name evidence="3" type="ORF">BRAFLDRAFT_66149</name>
</gene>
<feature type="compositionally biased region" description="Polar residues" evidence="1">
    <location>
        <begin position="238"/>
        <end position="253"/>
    </location>
</feature>
<keyword evidence="2" id="KW-0472">Membrane</keyword>
<dbReference type="AlphaFoldDB" id="C3Z5M4"/>
<feature type="compositionally biased region" description="Polar residues" evidence="1">
    <location>
        <begin position="262"/>
        <end position="273"/>
    </location>
</feature>
<evidence type="ECO:0000313" key="3">
    <source>
        <dbReference type="EMBL" id="EEN52137.1"/>
    </source>
</evidence>
<feature type="region of interest" description="Disordered" evidence="1">
    <location>
        <begin position="203"/>
        <end position="273"/>
    </location>
</feature>
<feature type="compositionally biased region" description="Basic and acidic residues" evidence="1">
    <location>
        <begin position="213"/>
        <end position="224"/>
    </location>
</feature>
<evidence type="ECO:0000256" key="1">
    <source>
        <dbReference type="SAM" id="MobiDB-lite"/>
    </source>
</evidence>
<keyword evidence="2" id="KW-1133">Transmembrane helix</keyword>
<organism>
    <name type="scientific">Branchiostoma floridae</name>
    <name type="common">Florida lancelet</name>
    <name type="synonym">Amphioxus</name>
    <dbReference type="NCBI Taxonomy" id="7739"/>
    <lineage>
        <taxon>Eukaryota</taxon>
        <taxon>Metazoa</taxon>
        <taxon>Chordata</taxon>
        <taxon>Cephalochordata</taxon>
        <taxon>Leptocardii</taxon>
        <taxon>Amphioxiformes</taxon>
        <taxon>Branchiostomatidae</taxon>
        <taxon>Branchiostoma</taxon>
    </lineage>
</organism>
<proteinExistence type="predicted"/>
<feature type="compositionally biased region" description="Polar residues" evidence="1">
    <location>
        <begin position="203"/>
        <end position="212"/>
    </location>
</feature>
<reference evidence="3" key="1">
    <citation type="journal article" date="2008" name="Nature">
        <title>The amphioxus genome and the evolution of the chordate karyotype.</title>
        <authorList>
            <consortium name="US DOE Joint Genome Institute (JGI-PGF)"/>
            <person name="Putnam N.H."/>
            <person name="Butts T."/>
            <person name="Ferrier D.E.K."/>
            <person name="Furlong R.F."/>
            <person name="Hellsten U."/>
            <person name="Kawashima T."/>
            <person name="Robinson-Rechavi M."/>
            <person name="Shoguchi E."/>
            <person name="Terry A."/>
            <person name="Yu J.-K."/>
            <person name="Benito-Gutierrez E.L."/>
            <person name="Dubchak I."/>
            <person name="Garcia-Fernandez J."/>
            <person name="Gibson-Brown J.J."/>
            <person name="Grigoriev I.V."/>
            <person name="Horton A.C."/>
            <person name="de Jong P.J."/>
            <person name="Jurka J."/>
            <person name="Kapitonov V.V."/>
            <person name="Kohara Y."/>
            <person name="Kuroki Y."/>
            <person name="Lindquist E."/>
            <person name="Lucas S."/>
            <person name="Osoegawa K."/>
            <person name="Pennacchio L.A."/>
            <person name="Salamov A.A."/>
            <person name="Satou Y."/>
            <person name="Sauka-Spengler T."/>
            <person name="Schmutz J."/>
            <person name="Shin-I T."/>
            <person name="Toyoda A."/>
            <person name="Bronner-Fraser M."/>
            <person name="Fujiyama A."/>
            <person name="Holland L.Z."/>
            <person name="Holland P.W.H."/>
            <person name="Satoh N."/>
            <person name="Rokhsar D.S."/>
        </authorList>
    </citation>
    <scope>NUCLEOTIDE SEQUENCE [LARGE SCALE GENOMIC DNA]</scope>
    <source>
        <strain evidence="3">S238N-H82</strain>
        <tissue evidence="3">Testes</tissue>
    </source>
</reference>
<sequence length="292" mass="31393">MGGKSTILHYGIQKSIPVSQPPITNHKNTTTTELTDGKSAILHRDNEIKKSTSQPPISSDTDHNSITVTKGDSVNIVIDKSDGVLTGTVADVMVKKEGELNRTTDVMEKGTSDGPVIGTVDIIITVLCCLIGTCLILMLIKCRQLQDPCNPNNRLPAAAAAIPSQNTVQFQNPVYVATCTTNESDPPMRGDVPTQAIQTSPNLCNQTIQNGPTDHDQLSQDSDNHNSAVTNKCLKSPSAKSETNVKESQNLATRTLPELPENTDSSVESTSPIYVNEAEKDAAVDHVYEYVP</sequence>